<name>A0AAD4G964_BOLED</name>
<keyword evidence="3" id="KW-1185">Reference proteome</keyword>
<comment type="caution">
    <text evidence="2">The sequence shown here is derived from an EMBL/GenBank/DDBJ whole genome shotgun (WGS) entry which is preliminary data.</text>
</comment>
<proteinExistence type="predicted"/>
<reference evidence="2" key="2">
    <citation type="journal article" date="2020" name="Nat. Commun.">
        <title>Large-scale genome sequencing of mycorrhizal fungi provides insights into the early evolution of symbiotic traits.</title>
        <authorList>
            <person name="Miyauchi S."/>
            <person name="Kiss E."/>
            <person name="Kuo A."/>
            <person name="Drula E."/>
            <person name="Kohler A."/>
            <person name="Sanchez-Garcia M."/>
            <person name="Morin E."/>
            <person name="Andreopoulos B."/>
            <person name="Barry K.W."/>
            <person name="Bonito G."/>
            <person name="Buee M."/>
            <person name="Carver A."/>
            <person name="Chen C."/>
            <person name="Cichocki N."/>
            <person name="Clum A."/>
            <person name="Culley D."/>
            <person name="Crous P.W."/>
            <person name="Fauchery L."/>
            <person name="Girlanda M."/>
            <person name="Hayes R.D."/>
            <person name="Keri Z."/>
            <person name="LaButti K."/>
            <person name="Lipzen A."/>
            <person name="Lombard V."/>
            <person name="Magnuson J."/>
            <person name="Maillard F."/>
            <person name="Murat C."/>
            <person name="Nolan M."/>
            <person name="Ohm R.A."/>
            <person name="Pangilinan J."/>
            <person name="Pereira M.F."/>
            <person name="Perotto S."/>
            <person name="Peter M."/>
            <person name="Pfister S."/>
            <person name="Riley R."/>
            <person name="Sitrit Y."/>
            <person name="Stielow J.B."/>
            <person name="Szollosi G."/>
            <person name="Zifcakova L."/>
            <person name="Stursova M."/>
            <person name="Spatafora J.W."/>
            <person name="Tedersoo L."/>
            <person name="Vaario L.M."/>
            <person name="Yamada A."/>
            <person name="Yan M."/>
            <person name="Wang P."/>
            <person name="Xu J."/>
            <person name="Bruns T."/>
            <person name="Baldrian P."/>
            <person name="Vilgalys R."/>
            <person name="Dunand C."/>
            <person name="Henrissat B."/>
            <person name="Grigoriev I.V."/>
            <person name="Hibbett D."/>
            <person name="Nagy L.G."/>
            <person name="Martin F.M."/>
        </authorList>
    </citation>
    <scope>NUCLEOTIDE SEQUENCE</scope>
    <source>
        <strain evidence="2">BED1</strain>
    </source>
</reference>
<sequence>MFAVLHQYAAGVELVLLCVVTPFPQFLELQPSLCLAFAPDAIFTTAVGPSTKRTLAGWHVTTPEEVVDHMLHLVGESSRGVTSTSGPVSDDVGGEAAKSYM</sequence>
<accession>A0AAD4G964</accession>
<evidence type="ECO:0000313" key="3">
    <source>
        <dbReference type="Proteomes" id="UP001194468"/>
    </source>
</evidence>
<organism evidence="2 3">
    <name type="scientific">Boletus edulis BED1</name>
    <dbReference type="NCBI Taxonomy" id="1328754"/>
    <lineage>
        <taxon>Eukaryota</taxon>
        <taxon>Fungi</taxon>
        <taxon>Dikarya</taxon>
        <taxon>Basidiomycota</taxon>
        <taxon>Agaricomycotina</taxon>
        <taxon>Agaricomycetes</taxon>
        <taxon>Agaricomycetidae</taxon>
        <taxon>Boletales</taxon>
        <taxon>Boletineae</taxon>
        <taxon>Boletaceae</taxon>
        <taxon>Boletoideae</taxon>
        <taxon>Boletus</taxon>
    </lineage>
</organism>
<protein>
    <submittedName>
        <fullName evidence="2">Uncharacterized protein</fullName>
    </submittedName>
</protein>
<feature type="region of interest" description="Disordered" evidence="1">
    <location>
        <begin position="77"/>
        <end position="101"/>
    </location>
</feature>
<dbReference type="AlphaFoldDB" id="A0AAD4G964"/>
<reference evidence="2" key="1">
    <citation type="submission" date="2019-10" db="EMBL/GenBank/DDBJ databases">
        <authorList>
            <consortium name="DOE Joint Genome Institute"/>
            <person name="Kuo A."/>
            <person name="Miyauchi S."/>
            <person name="Kiss E."/>
            <person name="Drula E."/>
            <person name="Kohler A."/>
            <person name="Sanchez-Garcia M."/>
            <person name="Andreopoulos B."/>
            <person name="Barry K.W."/>
            <person name="Bonito G."/>
            <person name="Buee M."/>
            <person name="Carver A."/>
            <person name="Chen C."/>
            <person name="Cichocki N."/>
            <person name="Clum A."/>
            <person name="Culley D."/>
            <person name="Crous P.W."/>
            <person name="Fauchery L."/>
            <person name="Girlanda M."/>
            <person name="Hayes R."/>
            <person name="Keri Z."/>
            <person name="LaButti K."/>
            <person name="Lipzen A."/>
            <person name="Lombard V."/>
            <person name="Magnuson J."/>
            <person name="Maillard F."/>
            <person name="Morin E."/>
            <person name="Murat C."/>
            <person name="Nolan M."/>
            <person name="Ohm R."/>
            <person name="Pangilinan J."/>
            <person name="Pereira M."/>
            <person name="Perotto S."/>
            <person name="Peter M."/>
            <person name="Riley R."/>
            <person name="Sitrit Y."/>
            <person name="Stielow B."/>
            <person name="Szollosi G."/>
            <person name="Zifcakova L."/>
            <person name="Stursova M."/>
            <person name="Spatafora J.W."/>
            <person name="Tedersoo L."/>
            <person name="Vaario L.-M."/>
            <person name="Yamada A."/>
            <person name="Yan M."/>
            <person name="Wang P."/>
            <person name="Xu J."/>
            <person name="Bruns T."/>
            <person name="Baldrian P."/>
            <person name="Vilgalys R."/>
            <person name="Henrissat B."/>
            <person name="Grigoriev I.V."/>
            <person name="Hibbett D."/>
            <person name="Nagy L.G."/>
            <person name="Martin F.M."/>
        </authorList>
    </citation>
    <scope>NUCLEOTIDE SEQUENCE</scope>
    <source>
        <strain evidence="2">BED1</strain>
    </source>
</reference>
<evidence type="ECO:0000256" key="1">
    <source>
        <dbReference type="SAM" id="MobiDB-lite"/>
    </source>
</evidence>
<evidence type="ECO:0000313" key="2">
    <source>
        <dbReference type="EMBL" id="KAF8430841.1"/>
    </source>
</evidence>
<dbReference type="Proteomes" id="UP001194468">
    <property type="component" value="Unassembled WGS sequence"/>
</dbReference>
<gene>
    <name evidence="2" type="ORF">L210DRAFT_3017848</name>
</gene>
<dbReference type="EMBL" id="WHUW01000056">
    <property type="protein sequence ID" value="KAF8430841.1"/>
    <property type="molecule type" value="Genomic_DNA"/>
</dbReference>